<keyword evidence="1" id="KW-0472">Membrane</keyword>
<proteinExistence type="predicted"/>
<dbReference type="PANTHER" id="PTHR34220">
    <property type="entry name" value="SENSOR HISTIDINE KINASE YPDA"/>
    <property type="match status" value="1"/>
</dbReference>
<dbReference type="RefSeq" id="WP_105933120.1">
    <property type="nucleotide sequence ID" value="NZ_PVNP01000013.1"/>
</dbReference>
<dbReference type="PANTHER" id="PTHR34220:SF9">
    <property type="entry name" value="SIGNAL TRANSDUCTION HISTIDINE KINASE INTERNAL REGION DOMAIN-CONTAINING PROTEIN"/>
    <property type="match status" value="1"/>
</dbReference>
<keyword evidence="1" id="KW-0812">Transmembrane</keyword>
<dbReference type="EMBL" id="PVNP01000013">
    <property type="protein sequence ID" value="PRO75314.1"/>
    <property type="molecule type" value="Genomic_DNA"/>
</dbReference>
<name>A0A2S9VFW0_9ALTE</name>
<dbReference type="Proteomes" id="UP000238949">
    <property type="component" value="Unassembled WGS sequence"/>
</dbReference>
<comment type="caution">
    <text evidence="3">The sequence shown here is derived from an EMBL/GenBank/DDBJ whole genome shotgun (WGS) entry which is preliminary data.</text>
</comment>
<feature type="transmembrane region" description="Helical" evidence="1">
    <location>
        <begin position="106"/>
        <end position="129"/>
    </location>
</feature>
<evidence type="ECO:0000256" key="1">
    <source>
        <dbReference type="SAM" id="Phobius"/>
    </source>
</evidence>
<dbReference type="SUPFAM" id="SSF55874">
    <property type="entry name" value="ATPase domain of HSP90 chaperone/DNA topoisomerase II/histidine kinase"/>
    <property type="match status" value="1"/>
</dbReference>
<feature type="transmembrane region" description="Helical" evidence="1">
    <location>
        <begin position="20"/>
        <end position="43"/>
    </location>
</feature>
<dbReference type="GO" id="GO:0000155">
    <property type="term" value="F:phosphorelay sensor kinase activity"/>
    <property type="evidence" value="ECO:0007669"/>
    <property type="project" value="InterPro"/>
</dbReference>
<accession>A0A2S9VFW0</accession>
<evidence type="ECO:0000313" key="4">
    <source>
        <dbReference type="Proteomes" id="UP000238949"/>
    </source>
</evidence>
<dbReference type="Pfam" id="PF06580">
    <property type="entry name" value="His_kinase"/>
    <property type="match status" value="1"/>
</dbReference>
<dbReference type="InterPro" id="IPR010559">
    <property type="entry name" value="Sig_transdc_His_kin_internal"/>
</dbReference>
<dbReference type="InterPro" id="IPR050640">
    <property type="entry name" value="Bact_2-comp_sensor_kinase"/>
</dbReference>
<dbReference type="InterPro" id="IPR036890">
    <property type="entry name" value="HATPase_C_sf"/>
</dbReference>
<dbReference type="Gene3D" id="3.30.565.10">
    <property type="entry name" value="Histidine kinase-like ATPase, C-terminal domain"/>
    <property type="match status" value="1"/>
</dbReference>
<protein>
    <submittedName>
        <fullName evidence="3">Transcriptional regulator</fullName>
    </submittedName>
</protein>
<sequence>MKQYWLLQVTGWGLFYAIDSMLKVAAGIVSYPLFIAVFILYGFAMAASHCLRIWYRRWQRLPLLKVVAGVITASLLAAGGATSLMLGTLVVIKNPIIQQASGALDLLFINNLLVVWAVLLIWSGLYFFITRQRKVDELETTQEDLQQNLQQAQLNALLSQLNPHFMFNCINNIRALILEDAAKAREMLANLADMLRYNLQSDAGETSSLSAELAIVETYVSLMKMQYESRLAYQVTVDDKVSQDCPVPRLMLQLLVENAIKHGIARQVEGGVVSVSIGLAEHCLLIEVANPGSLNAGQGGIGVENIRQRLAILYTEQQAFTLSQQQDKVVARVQIPYKDKPCG</sequence>
<dbReference type="GO" id="GO:0016020">
    <property type="term" value="C:membrane"/>
    <property type="evidence" value="ECO:0007669"/>
    <property type="project" value="InterPro"/>
</dbReference>
<gene>
    <name evidence="3" type="ORF">C6Y40_02160</name>
</gene>
<dbReference type="OrthoDB" id="2514702at2"/>
<dbReference type="AlphaFoldDB" id="A0A2S9VFW0"/>
<keyword evidence="1" id="KW-1133">Transmembrane helix</keyword>
<evidence type="ECO:0000313" key="3">
    <source>
        <dbReference type="EMBL" id="PRO75314.1"/>
    </source>
</evidence>
<keyword evidence="4" id="KW-1185">Reference proteome</keyword>
<evidence type="ECO:0000259" key="2">
    <source>
        <dbReference type="Pfam" id="PF06580"/>
    </source>
</evidence>
<organism evidence="3 4">
    <name type="scientific">Alteromonas alba</name>
    <dbReference type="NCBI Taxonomy" id="2079529"/>
    <lineage>
        <taxon>Bacteria</taxon>
        <taxon>Pseudomonadati</taxon>
        <taxon>Pseudomonadota</taxon>
        <taxon>Gammaproteobacteria</taxon>
        <taxon>Alteromonadales</taxon>
        <taxon>Alteromonadaceae</taxon>
        <taxon>Alteromonas/Salinimonas group</taxon>
        <taxon>Alteromonas</taxon>
    </lineage>
</organism>
<feature type="domain" description="Signal transduction histidine kinase internal region" evidence="2">
    <location>
        <begin position="152"/>
        <end position="231"/>
    </location>
</feature>
<feature type="transmembrane region" description="Helical" evidence="1">
    <location>
        <begin position="63"/>
        <end position="86"/>
    </location>
</feature>
<reference evidence="4" key="1">
    <citation type="journal article" date="2020" name="Int. J. Syst. Evol. Microbiol.">
        <title>Alteromonas alba sp. nov., a marine bacterium isolated from the seawater of the West Pacific Ocean.</title>
        <authorList>
            <person name="Sun C."/>
            <person name="Wu Y.-H."/>
            <person name="Xamxidin M."/>
            <person name="Cheng H."/>
            <person name="Xu X.-W."/>
        </authorList>
    </citation>
    <scope>NUCLEOTIDE SEQUENCE [LARGE SCALE GENOMIC DNA]</scope>
    <source>
        <strain evidence="4">190</strain>
    </source>
</reference>